<reference evidence="1 2" key="1">
    <citation type="submission" date="2016-10" db="EMBL/GenBank/DDBJ databases">
        <authorList>
            <person name="de Groot N.N."/>
        </authorList>
    </citation>
    <scope>NUCLEOTIDE SEQUENCE [LARGE SCALE GENOMIC DNA]</scope>
    <source>
        <strain evidence="1">MBHS1</strain>
    </source>
</reference>
<sequence>MKKSASNQPSLATAPVLGQAPSAWVSWCNSMELPKAAFAIHAQVVMLIPSSCVPHQLVYFPVQDLGDTLRRGQTVFLRMAAMPVMPVLRLFLLTKTDVLMAWVRLAIESLSVPKPFPDALWLLHLVFCSKEAVYGII</sequence>
<organism evidence="1 2">
    <name type="scientific">Candidatus Venteria ishoeyi</name>
    <dbReference type="NCBI Taxonomy" id="1899563"/>
    <lineage>
        <taxon>Bacteria</taxon>
        <taxon>Pseudomonadati</taxon>
        <taxon>Pseudomonadota</taxon>
        <taxon>Gammaproteobacteria</taxon>
        <taxon>Thiotrichales</taxon>
        <taxon>Thiotrichaceae</taxon>
        <taxon>Venteria</taxon>
    </lineage>
</organism>
<name>A0A1H6FEN3_9GAMM</name>
<dbReference type="EMBL" id="FMSV02000543">
    <property type="protein sequence ID" value="SEH08113.1"/>
    <property type="molecule type" value="Genomic_DNA"/>
</dbReference>
<dbReference type="AlphaFoldDB" id="A0A1H6FEN3"/>
<evidence type="ECO:0000313" key="1">
    <source>
        <dbReference type="EMBL" id="SEH08113.1"/>
    </source>
</evidence>
<gene>
    <name evidence="1" type="ORF">MBHS_04002</name>
</gene>
<protein>
    <submittedName>
        <fullName evidence="1">Uncharacterized protein</fullName>
    </submittedName>
</protein>
<accession>A0A1H6FEN3</accession>
<dbReference type="Proteomes" id="UP000236724">
    <property type="component" value="Unassembled WGS sequence"/>
</dbReference>
<proteinExistence type="predicted"/>
<keyword evidence="2" id="KW-1185">Reference proteome</keyword>
<evidence type="ECO:0000313" key="2">
    <source>
        <dbReference type="Proteomes" id="UP000236724"/>
    </source>
</evidence>